<dbReference type="GO" id="GO:0005524">
    <property type="term" value="F:ATP binding"/>
    <property type="evidence" value="ECO:0007669"/>
    <property type="project" value="UniProtKB-UniRule"/>
</dbReference>
<dbReference type="SUPFAM" id="SSF56112">
    <property type="entry name" value="Protein kinase-like (PK-like)"/>
    <property type="match status" value="1"/>
</dbReference>
<dbReference type="Proteomes" id="UP001153069">
    <property type="component" value="Unassembled WGS sequence"/>
</dbReference>
<dbReference type="EMBL" id="CAICTM010002611">
    <property type="protein sequence ID" value="CAB9529755.1"/>
    <property type="molecule type" value="Genomic_DNA"/>
</dbReference>
<accession>A0A9N8F0K0</accession>
<keyword evidence="1" id="KW-0067">ATP-binding</keyword>
<feature type="region of interest" description="Disordered" evidence="2">
    <location>
        <begin position="1"/>
        <end position="35"/>
    </location>
</feature>
<proteinExistence type="predicted"/>
<keyword evidence="1" id="KW-0547">Nucleotide-binding</keyword>
<feature type="region of interest" description="Disordered" evidence="2">
    <location>
        <begin position="270"/>
        <end position="332"/>
    </location>
</feature>
<protein>
    <submittedName>
        <fullName evidence="3">Uncharacterized protein</fullName>
    </submittedName>
</protein>
<evidence type="ECO:0000256" key="1">
    <source>
        <dbReference type="PROSITE-ProRule" id="PRU10141"/>
    </source>
</evidence>
<dbReference type="PROSITE" id="PS00107">
    <property type="entry name" value="PROTEIN_KINASE_ATP"/>
    <property type="match status" value="1"/>
</dbReference>
<dbReference type="InterPro" id="IPR017441">
    <property type="entry name" value="Protein_kinase_ATP_BS"/>
</dbReference>
<feature type="compositionally biased region" description="Low complexity" evidence="2">
    <location>
        <begin position="274"/>
        <end position="292"/>
    </location>
</feature>
<reference evidence="3" key="1">
    <citation type="submission" date="2020-06" db="EMBL/GenBank/DDBJ databases">
        <authorList>
            <consortium name="Plant Systems Biology data submission"/>
        </authorList>
    </citation>
    <scope>NUCLEOTIDE SEQUENCE</scope>
    <source>
        <strain evidence="3">D6</strain>
    </source>
</reference>
<dbReference type="PANTHER" id="PTHR34871:SF1">
    <property type="entry name" value="DUF5898 DOMAIN-CONTAINING PROTEIN"/>
    <property type="match status" value="1"/>
</dbReference>
<evidence type="ECO:0000313" key="3">
    <source>
        <dbReference type="EMBL" id="CAB9529755.1"/>
    </source>
</evidence>
<dbReference type="AlphaFoldDB" id="A0A9N8F0K0"/>
<evidence type="ECO:0000313" key="4">
    <source>
        <dbReference type="Proteomes" id="UP001153069"/>
    </source>
</evidence>
<feature type="region of interest" description="Disordered" evidence="2">
    <location>
        <begin position="414"/>
        <end position="433"/>
    </location>
</feature>
<dbReference type="PANTHER" id="PTHR34871">
    <property type="entry name" value="DUF5898 DOMAIN-CONTAINING PROTEIN"/>
    <property type="match status" value="1"/>
</dbReference>
<dbReference type="InterPro" id="IPR011009">
    <property type="entry name" value="Kinase-like_dom_sf"/>
</dbReference>
<dbReference type="Gene3D" id="3.30.200.20">
    <property type="entry name" value="Phosphorylase Kinase, domain 1"/>
    <property type="match status" value="1"/>
</dbReference>
<keyword evidence="4" id="KW-1185">Reference proteome</keyword>
<evidence type="ECO:0000256" key="2">
    <source>
        <dbReference type="SAM" id="MobiDB-lite"/>
    </source>
</evidence>
<feature type="compositionally biased region" description="Polar residues" evidence="2">
    <location>
        <begin position="421"/>
        <end position="433"/>
    </location>
</feature>
<gene>
    <name evidence="3" type="ORF">SEMRO_2613_G332630.1</name>
</gene>
<comment type="caution">
    <text evidence="3">The sequence shown here is derived from an EMBL/GenBank/DDBJ whole genome shotgun (WGS) entry which is preliminary data.</text>
</comment>
<feature type="binding site" evidence="1">
    <location>
        <position position="468"/>
    </location>
    <ligand>
        <name>ATP</name>
        <dbReference type="ChEBI" id="CHEBI:30616"/>
    </ligand>
</feature>
<sequence>MSEGGSKGSPEGDGPQEQGRGAESPAKRQKLINEEDETLEKLRRQIAVLEKEKAILEMKNKKYSRKSLESLLFKVEEGDLKVVSTGNDKSHVGGHDEAKAINKKIYLPTFDQQKVRKCCEVSRVLQKFVDTEKTTDDKLVFREILYNSEADIAAIVLAAAEDAIELLKQFHSGRFREDSIETSMERSFLSCRPDILVVSFNRVPILTIEIKKPIPGDGSLTDNGVVLGQVFDQAQVVQAHSQKDVPCVLSTFSESVVCWPPESNTKDLLDQCFPSSTASSSSTGDQQDSPSSVRANKPGLTQSPPSFKSPLGIARTVSDSPPEADEKPSFTPLKTEDRKLAVSQSFKAHDIVKVLYAAICVAYDVTAPYDQKSEIYKLEPGKMYNFDKALRVEDKGGYTWGKLSNVKLGEKIHDQRGARASSRSNRTQSDNDNATARGPYFIIGRLGFGSTSNVFHALNCDGKEVALKVYVKNEDRTSKRVLSKDEFEKEAIAATTREKELLLKLYGFLKNRVHVVSLFEGLQCVVMPVFTPVEKEKRPQMLPGIQAVLERFGKAGLKYNASDIRWRHVGRLVVQGGGTDRTECILYDLANLDVVTAEDKDCVEKHILGLKERSEEEKQQEGGMFALEVVDNH</sequence>
<organism evidence="3 4">
    <name type="scientific">Seminavis robusta</name>
    <dbReference type="NCBI Taxonomy" id="568900"/>
    <lineage>
        <taxon>Eukaryota</taxon>
        <taxon>Sar</taxon>
        <taxon>Stramenopiles</taxon>
        <taxon>Ochrophyta</taxon>
        <taxon>Bacillariophyta</taxon>
        <taxon>Bacillariophyceae</taxon>
        <taxon>Bacillariophycidae</taxon>
        <taxon>Naviculales</taxon>
        <taxon>Naviculaceae</taxon>
        <taxon>Seminavis</taxon>
    </lineage>
</organism>
<name>A0A9N8F0K0_9STRA</name>